<feature type="non-terminal residue" evidence="2">
    <location>
        <position position="1"/>
    </location>
</feature>
<organism evidence="2 3">
    <name type="scientific">Sinanodonta woodiana</name>
    <name type="common">Chinese pond mussel</name>
    <name type="synonym">Anodonta woodiana</name>
    <dbReference type="NCBI Taxonomy" id="1069815"/>
    <lineage>
        <taxon>Eukaryota</taxon>
        <taxon>Metazoa</taxon>
        <taxon>Spiralia</taxon>
        <taxon>Lophotrochozoa</taxon>
        <taxon>Mollusca</taxon>
        <taxon>Bivalvia</taxon>
        <taxon>Autobranchia</taxon>
        <taxon>Heteroconchia</taxon>
        <taxon>Palaeoheterodonta</taxon>
        <taxon>Unionida</taxon>
        <taxon>Unionoidea</taxon>
        <taxon>Unionidae</taxon>
        <taxon>Unioninae</taxon>
        <taxon>Sinanodonta</taxon>
    </lineage>
</organism>
<feature type="compositionally biased region" description="Basic and acidic residues" evidence="1">
    <location>
        <begin position="1"/>
        <end position="12"/>
    </location>
</feature>
<accession>A0ABD3VUT0</accession>
<feature type="region of interest" description="Disordered" evidence="1">
    <location>
        <begin position="1"/>
        <end position="51"/>
    </location>
</feature>
<dbReference type="Proteomes" id="UP001634394">
    <property type="component" value="Unassembled WGS sequence"/>
</dbReference>
<gene>
    <name evidence="2" type="ORF">ACJMK2_006437</name>
</gene>
<comment type="caution">
    <text evidence="2">The sequence shown here is derived from an EMBL/GenBank/DDBJ whole genome shotgun (WGS) entry which is preliminary data.</text>
</comment>
<feature type="compositionally biased region" description="Basic residues" evidence="1">
    <location>
        <begin position="22"/>
        <end position="32"/>
    </location>
</feature>
<proteinExistence type="predicted"/>
<feature type="compositionally biased region" description="Polar residues" evidence="1">
    <location>
        <begin position="41"/>
        <end position="51"/>
    </location>
</feature>
<evidence type="ECO:0000313" key="2">
    <source>
        <dbReference type="EMBL" id="KAL3864783.1"/>
    </source>
</evidence>
<evidence type="ECO:0000256" key="1">
    <source>
        <dbReference type="SAM" id="MobiDB-lite"/>
    </source>
</evidence>
<dbReference type="AlphaFoldDB" id="A0ABD3VUT0"/>
<reference evidence="2 3" key="1">
    <citation type="submission" date="2024-11" db="EMBL/GenBank/DDBJ databases">
        <title>Chromosome-level genome assembly of the freshwater bivalve Anodonta woodiana.</title>
        <authorList>
            <person name="Chen X."/>
        </authorList>
    </citation>
    <scope>NUCLEOTIDE SEQUENCE [LARGE SCALE GENOMIC DNA]</scope>
    <source>
        <strain evidence="2">MN2024</strain>
        <tissue evidence="2">Gills</tissue>
    </source>
</reference>
<evidence type="ECO:0000313" key="3">
    <source>
        <dbReference type="Proteomes" id="UP001634394"/>
    </source>
</evidence>
<protein>
    <submittedName>
        <fullName evidence="2">Uncharacterized protein</fullName>
    </submittedName>
</protein>
<dbReference type="EMBL" id="JBJQND010000010">
    <property type="protein sequence ID" value="KAL3864783.1"/>
    <property type="molecule type" value="Genomic_DNA"/>
</dbReference>
<name>A0ABD3VUT0_SINWO</name>
<keyword evidence="3" id="KW-1185">Reference proteome</keyword>
<sequence length="51" mass="6129">FQREENGSETNDHVLYPDVSARRRRKTKRRREKAMYRSPDTKTVCSQTKKS</sequence>